<dbReference type="PANTHER" id="PTHR21128">
    <property type="entry name" value="FETAL AND ADULT TESTIS-EXPRESSED TRANSCRIPT PROTEIN"/>
    <property type="match status" value="1"/>
</dbReference>
<dbReference type="InterPro" id="IPR039433">
    <property type="entry name" value="Mff-like_dom"/>
</dbReference>
<feature type="transmembrane region" description="Helical" evidence="9">
    <location>
        <begin position="163"/>
        <end position="181"/>
    </location>
</feature>
<dbReference type="GO" id="GO:0031625">
    <property type="term" value="F:ubiquitin protein ligase binding"/>
    <property type="evidence" value="ECO:0007669"/>
    <property type="project" value="TreeGrafter"/>
</dbReference>
<gene>
    <name evidence="11" type="ORF">LYPA_23C001984</name>
</gene>
<evidence type="ECO:0000256" key="2">
    <source>
        <dbReference type="ARBA" id="ARBA00004294"/>
    </source>
</evidence>
<evidence type="ECO:0000256" key="7">
    <source>
        <dbReference type="ARBA" id="ARBA00023136"/>
    </source>
</evidence>
<evidence type="ECO:0000256" key="9">
    <source>
        <dbReference type="SAM" id="Phobius"/>
    </source>
</evidence>
<evidence type="ECO:0000256" key="1">
    <source>
        <dbReference type="ARBA" id="ARBA00004167"/>
    </source>
</evidence>
<evidence type="ECO:0000256" key="8">
    <source>
        <dbReference type="SAM" id="MobiDB-lite"/>
    </source>
</evidence>
<evidence type="ECO:0000256" key="3">
    <source>
        <dbReference type="ARBA" id="ARBA00022692"/>
    </source>
</evidence>
<dbReference type="AlphaFoldDB" id="A0A485N3Z2"/>
<comment type="subcellular location">
    <subcellularLocation>
        <location evidence="1">Membrane</location>
        <topology evidence="1">Single-pass membrane protein</topology>
    </subcellularLocation>
    <subcellularLocation>
        <location evidence="2">Mitochondrion outer membrane</location>
    </subcellularLocation>
</comment>
<dbReference type="GO" id="GO:0005783">
    <property type="term" value="C:endoplasmic reticulum"/>
    <property type="evidence" value="ECO:0007669"/>
    <property type="project" value="TreeGrafter"/>
</dbReference>
<organism evidence="11 12">
    <name type="scientific">Lynx pardinus</name>
    <name type="common">Iberian lynx</name>
    <name type="synonym">Felis pardina</name>
    <dbReference type="NCBI Taxonomy" id="191816"/>
    <lineage>
        <taxon>Eukaryota</taxon>
        <taxon>Metazoa</taxon>
        <taxon>Chordata</taxon>
        <taxon>Craniata</taxon>
        <taxon>Vertebrata</taxon>
        <taxon>Euteleostomi</taxon>
        <taxon>Mammalia</taxon>
        <taxon>Eutheria</taxon>
        <taxon>Laurasiatheria</taxon>
        <taxon>Carnivora</taxon>
        <taxon>Feliformia</taxon>
        <taxon>Felidae</taxon>
        <taxon>Felinae</taxon>
        <taxon>Lynx</taxon>
    </lineage>
</organism>
<feature type="domain" description="Mff-like" evidence="10">
    <location>
        <begin position="113"/>
        <end position="182"/>
    </location>
</feature>
<dbReference type="InterPro" id="IPR039153">
    <property type="entry name" value="FATE1"/>
</dbReference>
<accession>A0A485N3Z2</accession>
<dbReference type="GO" id="GO:0051562">
    <property type="term" value="P:negative regulation of mitochondrial calcium ion concentration"/>
    <property type="evidence" value="ECO:0007669"/>
    <property type="project" value="TreeGrafter"/>
</dbReference>
<dbReference type="EMBL" id="CAAGRJ010010865">
    <property type="protein sequence ID" value="VFV28140.1"/>
    <property type="molecule type" value="Genomic_DNA"/>
</dbReference>
<reference evidence="11 12" key="1">
    <citation type="submission" date="2019-01" db="EMBL/GenBank/DDBJ databases">
        <authorList>
            <person name="Alioto T."/>
            <person name="Alioto T."/>
        </authorList>
    </citation>
    <scope>NUCLEOTIDE SEQUENCE [LARGE SCALE GENOMIC DNA]</scope>
</reference>
<feature type="compositionally biased region" description="Basic and acidic residues" evidence="8">
    <location>
        <begin position="87"/>
        <end position="98"/>
    </location>
</feature>
<evidence type="ECO:0000256" key="6">
    <source>
        <dbReference type="ARBA" id="ARBA00023128"/>
    </source>
</evidence>
<name>A0A485N3Z2_LYNPA</name>
<evidence type="ECO:0000256" key="5">
    <source>
        <dbReference type="ARBA" id="ARBA00022989"/>
    </source>
</evidence>
<keyword evidence="4" id="KW-1000">Mitochondrion outer membrane</keyword>
<protein>
    <submittedName>
        <fullName evidence="11">Fetal and adult testis-expressed</fullName>
    </submittedName>
</protein>
<feature type="compositionally biased region" description="Polar residues" evidence="8">
    <location>
        <begin position="62"/>
        <end position="72"/>
    </location>
</feature>
<evidence type="ECO:0000313" key="12">
    <source>
        <dbReference type="Proteomes" id="UP000386466"/>
    </source>
</evidence>
<keyword evidence="7 9" id="KW-0472">Membrane</keyword>
<feature type="region of interest" description="Disordered" evidence="8">
    <location>
        <begin position="43"/>
        <end position="103"/>
    </location>
</feature>
<evidence type="ECO:0000259" key="10">
    <source>
        <dbReference type="Pfam" id="PF05644"/>
    </source>
</evidence>
<keyword evidence="12" id="KW-1185">Reference proteome</keyword>
<dbReference type="Pfam" id="PF05644">
    <property type="entry name" value="Miff"/>
    <property type="match status" value="1"/>
</dbReference>
<dbReference type="GO" id="GO:0043066">
    <property type="term" value="P:negative regulation of apoptotic process"/>
    <property type="evidence" value="ECO:0007669"/>
    <property type="project" value="TreeGrafter"/>
</dbReference>
<keyword evidence="5 9" id="KW-1133">Transmembrane helix</keyword>
<evidence type="ECO:0000313" key="11">
    <source>
        <dbReference type="EMBL" id="VFV28140.1"/>
    </source>
</evidence>
<proteinExistence type="predicted"/>
<dbReference type="PANTHER" id="PTHR21128:SF0">
    <property type="entry name" value="FETAL AND ADULT TESTIS-EXPRESSED TRANSCRIPT PROTEIN"/>
    <property type="match status" value="1"/>
</dbReference>
<keyword evidence="6" id="KW-0496">Mitochondrion</keyword>
<keyword evidence="3 9" id="KW-0812">Transmembrane</keyword>
<sequence length="183" mass="20974">MAGGPYRIKEEMETSMAEELVPGSCVQSQEHLVIAEMKEHGSQPLGASHWRQKLDSKAADSGSGQPVWNKTATRAKKMGPQVSIPRVLKEPDHGDANPREYPGGFQRRRFHYERNPEADMVAEIGLEELNELEMEVMRRQLQVITCRLQALEEQGATWRHRETLFFTMLVSACVVNLWLWMRQ</sequence>
<dbReference type="Proteomes" id="UP000386466">
    <property type="component" value="Unassembled WGS sequence"/>
</dbReference>
<evidence type="ECO:0000256" key="4">
    <source>
        <dbReference type="ARBA" id="ARBA00022787"/>
    </source>
</evidence>
<dbReference type="GO" id="GO:0005741">
    <property type="term" value="C:mitochondrial outer membrane"/>
    <property type="evidence" value="ECO:0007669"/>
    <property type="project" value="UniProtKB-SubCell"/>
</dbReference>
<dbReference type="GO" id="GO:0044233">
    <property type="term" value="C:mitochondria-associated endoplasmic reticulum membrane contact site"/>
    <property type="evidence" value="ECO:0007669"/>
    <property type="project" value="TreeGrafter"/>
</dbReference>